<dbReference type="Proteomes" id="UP000188318">
    <property type="component" value="Unassembled WGS sequence"/>
</dbReference>
<protein>
    <recommendedName>
        <fullName evidence="4">Protein kinase domain-containing protein</fullName>
    </recommendedName>
</protein>
<keyword evidence="1" id="KW-0418">Kinase</keyword>
<evidence type="ECO:0000256" key="3">
    <source>
        <dbReference type="ARBA" id="ARBA00022840"/>
    </source>
</evidence>
<dbReference type="GO" id="GO:0004674">
    <property type="term" value="F:protein serine/threonine kinase activity"/>
    <property type="evidence" value="ECO:0007669"/>
    <property type="project" value="UniProtKB-KW"/>
</dbReference>
<keyword evidence="3" id="KW-0067">ATP-binding</keyword>
<evidence type="ECO:0000313" key="6">
    <source>
        <dbReference type="Proteomes" id="UP000188318"/>
    </source>
</evidence>
<dbReference type="PROSITE" id="PS00108">
    <property type="entry name" value="PROTEIN_KINASE_ST"/>
    <property type="match status" value="1"/>
</dbReference>
<reference evidence="6" key="1">
    <citation type="journal article" date="2017" name="Genome Biol.">
        <title>Comparative genomics reveals high biological diversity and specific adaptations in the industrially and medically important fungal genus Aspergillus.</title>
        <authorList>
            <person name="de Vries R.P."/>
            <person name="Riley R."/>
            <person name="Wiebenga A."/>
            <person name="Aguilar-Osorio G."/>
            <person name="Amillis S."/>
            <person name="Uchima C.A."/>
            <person name="Anderluh G."/>
            <person name="Asadollahi M."/>
            <person name="Askin M."/>
            <person name="Barry K."/>
            <person name="Battaglia E."/>
            <person name="Bayram O."/>
            <person name="Benocci T."/>
            <person name="Braus-Stromeyer S.A."/>
            <person name="Caldana C."/>
            <person name="Canovas D."/>
            <person name="Cerqueira G.C."/>
            <person name="Chen F."/>
            <person name="Chen W."/>
            <person name="Choi C."/>
            <person name="Clum A."/>
            <person name="Dos Santos R.A."/>
            <person name="Damasio A.R."/>
            <person name="Diallinas G."/>
            <person name="Emri T."/>
            <person name="Fekete E."/>
            <person name="Flipphi M."/>
            <person name="Freyberg S."/>
            <person name="Gallo A."/>
            <person name="Gournas C."/>
            <person name="Habgood R."/>
            <person name="Hainaut M."/>
            <person name="Harispe M.L."/>
            <person name="Henrissat B."/>
            <person name="Hilden K.S."/>
            <person name="Hope R."/>
            <person name="Hossain A."/>
            <person name="Karabika E."/>
            <person name="Karaffa L."/>
            <person name="Karanyi Z."/>
            <person name="Krasevec N."/>
            <person name="Kuo A."/>
            <person name="Kusch H."/>
            <person name="LaButti K."/>
            <person name="Lagendijk E.L."/>
            <person name="Lapidus A."/>
            <person name="Levasseur A."/>
            <person name="Lindquist E."/>
            <person name="Lipzen A."/>
            <person name="Logrieco A.F."/>
            <person name="MacCabe A."/>
            <person name="Maekelae M.R."/>
            <person name="Malavazi I."/>
            <person name="Melin P."/>
            <person name="Meyer V."/>
            <person name="Mielnichuk N."/>
            <person name="Miskei M."/>
            <person name="Molnar A.P."/>
            <person name="Mule G."/>
            <person name="Ngan C.Y."/>
            <person name="Orejas M."/>
            <person name="Orosz E."/>
            <person name="Ouedraogo J.P."/>
            <person name="Overkamp K.M."/>
            <person name="Park H.-S."/>
            <person name="Perrone G."/>
            <person name="Piumi F."/>
            <person name="Punt P.J."/>
            <person name="Ram A.F."/>
            <person name="Ramon A."/>
            <person name="Rauscher S."/>
            <person name="Record E."/>
            <person name="Riano-Pachon D.M."/>
            <person name="Robert V."/>
            <person name="Roehrig J."/>
            <person name="Ruller R."/>
            <person name="Salamov A."/>
            <person name="Salih N.S."/>
            <person name="Samson R.A."/>
            <person name="Sandor E."/>
            <person name="Sanguinetti M."/>
            <person name="Schuetze T."/>
            <person name="Sepcic K."/>
            <person name="Shelest E."/>
            <person name="Sherlock G."/>
            <person name="Sophianopoulou V."/>
            <person name="Squina F.M."/>
            <person name="Sun H."/>
            <person name="Susca A."/>
            <person name="Todd R.B."/>
            <person name="Tsang A."/>
            <person name="Unkles S.E."/>
            <person name="van de Wiele N."/>
            <person name="van Rossen-Uffink D."/>
            <person name="Oliveira J.V."/>
            <person name="Vesth T.C."/>
            <person name="Visser J."/>
            <person name="Yu J.-H."/>
            <person name="Zhou M."/>
            <person name="Andersen M.R."/>
            <person name="Archer D.B."/>
            <person name="Baker S.E."/>
            <person name="Benoit I."/>
            <person name="Brakhage A.A."/>
            <person name="Braus G.H."/>
            <person name="Fischer R."/>
            <person name="Frisvad J.C."/>
            <person name="Goldman G.H."/>
            <person name="Houbraken J."/>
            <person name="Oakley B."/>
            <person name="Pocsi I."/>
            <person name="Scazzocchio C."/>
            <person name="Seiboth B."/>
            <person name="vanKuyk P.A."/>
            <person name="Wortman J."/>
            <person name="Dyer P.S."/>
            <person name="Grigoriev I.V."/>
        </authorList>
    </citation>
    <scope>NUCLEOTIDE SEQUENCE [LARGE SCALE GENOMIC DNA]</scope>
    <source>
        <strain evidence="6">ITEM 5010</strain>
    </source>
</reference>
<dbReference type="SMART" id="SM00220">
    <property type="entry name" value="S_TKc"/>
    <property type="match status" value="1"/>
</dbReference>
<evidence type="ECO:0000313" key="5">
    <source>
        <dbReference type="EMBL" id="OOF94625.1"/>
    </source>
</evidence>
<keyword evidence="6" id="KW-1185">Reference proteome</keyword>
<dbReference type="OMA" id="ERCNTKE"/>
<dbReference type="PANTHER" id="PTHR24055">
    <property type="entry name" value="MITOGEN-ACTIVATED PROTEIN KINASE"/>
    <property type="match status" value="1"/>
</dbReference>
<feature type="domain" description="Protein kinase" evidence="4">
    <location>
        <begin position="1"/>
        <end position="306"/>
    </location>
</feature>
<keyword evidence="1" id="KW-0723">Serine/threonine-protein kinase</keyword>
<accession>A0A1R3RJF7</accession>
<dbReference type="OrthoDB" id="5979581at2759"/>
<proteinExistence type="predicted"/>
<dbReference type="STRING" id="602072.A0A1R3RJF7"/>
<dbReference type="VEuPathDB" id="FungiDB:ASPCADRAFT_170739"/>
<dbReference type="AlphaFoldDB" id="A0A1R3RJF7"/>
<dbReference type="InterPro" id="IPR008271">
    <property type="entry name" value="Ser/Thr_kinase_AS"/>
</dbReference>
<evidence type="ECO:0000259" key="4">
    <source>
        <dbReference type="PROSITE" id="PS50011"/>
    </source>
</evidence>
<dbReference type="EMBL" id="KV907501">
    <property type="protein sequence ID" value="OOF94625.1"/>
    <property type="molecule type" value="Genomic_DNA"/>
</dbReference>
<name>A0A1R3RJF7_ASPC5</name>
<dbReference type="InterPro" id="IPR000719">
    <property type="entry name" value="Prot_kinase_dom"/>
</dbReference>
<sequence length="309" mass="35528">MYPLLELGQSLVGGINTYSVTKQLQEFIWLARSRSEQTVLIKCARHPRIANERNVLKKFQCQTTSLRPLVDEIKEPADPPAIVLKYLDDDLLKASAAKRLTIPEIKYVSKKVLEGLKVIHDAGYVHTDIKLDNVLVNYGLESRFTDVRLADLESTVHCESRYCINRDEIGTPIWRSPEAQLGLQWGPPTDIWSFGTMVISLIWGDNFFIFRPDVPRSSEEYELKILAKYHTFFGPFPPSFSDLADEETMQILYWIQSVIPPTAMKPFSRASRLEISEEDKNFILRIMKIDPRDRPTANQLLGDEWFHGV</sequence>
<dbReference type="InterPro" id="IPR011009">
    <property type="entry name" value="Kinase-like_dom_sf"/>
</dbReference>
<dbReference type="GO" id="GO:0005524">
    <property type="term" value="F:ATP binding"/>
    <property type="evidence" value="ECO:0007669"/>
    <property type="project" value="UniProtKB-KW"/>
</dbReference>
<dbReference type="PROSITE" id="PS50011">
    <property type="entry name" value="PROTEIN_KINASE_DOM"/>
    <property type="match status" value="1"/>
</dbReference>
<organism evidence="5 6">
    <name type="scientific">Aspergillus carbonarius (strain ITEM 5010)</name>
    <dbReference type="NCBI Taxonomy" id="602072"/>
    <lineage>
        <taxon>Eukaryota</taxon>
        <taxon>Fungi</taxon>
        <taxon>Dikarya</taxon>
        <taxon>Ascomycota</taxon>
        <taxon>Pezizomycotina</taxon>
        <taxon>Eurotiomycetes</taxon>
        <taxon>Eurotiomycetidae</taxon>
        <taxon>Eurotiales</taxon>
        <taxon>Aspergillaceae</taxon>
        <taxon>Aspergillus</taxon>
        <taxon>Aspergillus subgen. Circumdati</taxon>
    </lineage>
</organism>
<dbReference type="Gene3D" id="1.10.510.10">
    <property type="entry name" value="Transferase(Phosphotransferase) domain 1"/>
    <property type="match status" value="1"/>
</dbReference>
<gene>
    <name evidence="5" type="ORF">ASPCADRAFT_170739</name>
</gene>
<dbReference type="SUPFAM" id="SSF56112">
    <property type="entry name" value="Protein kinase-like (PK-like)"/>
    <property type="match status" value="1"/>
</dbReference>
<dbReference type="InterPro" id="IPR050117">
    <property type="entry name" value="MAPK"/>
</dbReference>
<keyword evidence="2" id="KW-0547">Nucleotide-binding</keyword>
<evidence type="ECO:0000256" key="2">
    <source>
        <dbReference type="ARBA" id="ARBA00022741"/>
    </source>
</evidence>
<keyword evidence="1" id="KW-0808">Transferase</keyword>
<dbReference type="Pfam" id="PF00069">
    <property type="entry name" value="Pkinase"/>
    <property type="match status" value="1"/>
</dbReference>
<evidence type="ECO:0000256" key="1">
    <source>
        <dbReference type="ARBA" id="ARBA00022527"/>
    </source>
</evidence>